<dbReference type="EMBL" id="VSRR010012010">
    <property type="protein sequence ID" value="MPC53959.1"/>
    <property type="molecule type" value="Genomic_DNA"/>
</dbReference>
<organism evidence="2 3">
    <name type="scientific">Portunus trituberculatus</name>
    <name type="common">Swimming crab</name>
    <name type="synonym">Neptunus trituberculatus</name>
    <dbReference type="NCBI Taxonomy" id="210409"/>
    <lineage>
        <taxon>Eukaryota</taxon>
        <taxon>Metazoa</taxon>
        <taxon>Ecdysozoa</taxon>
        <taxon>Arthropoda</taxon>
        <taxon>Crustacea</taxon>
        <taxon>Multicrustacea</taxon>
        <taxon>Malacostraca</taxon>
        <taxon>Eumalacostraca</taxon>
        <taxon>Eucarida</taxon>
        <taxon>Decapoda</taxon>
        <taxon>Pleocyemata</taxon>
        <taxon>Brachyura</taxon>
        <taxon>Eubrachyura</taxon>
        <taxon>Portunoidea</taxon>
        <taxon>Portunidae</taxon>
        <taxon>Portuninae</taxon>
        <taxon>Portunus</taxon>
    </lineage>
</organism>
<comment type="caution">
    <text evidence="2">The sequence shown here is derived from an EMBL/GenBank/DDBJ whole genome shotgun (WGS) entry which is preliminary data.</text>
</comment>
<accession>A0A5B7G8M2</accession>
<feature type="compositionally biased region" description="Polar residues" evidence="1">
    <location>
        <begin position="66"/>
        <end position="76"/>
    </location>
</feature>
<keyword evidence="3" id="KW-1185">Reference proteome</keyword>
<sequence length="166" mass="18416">MKVIHHGTWQPHHAGHHRGPGSVIRLVREGEKEDQEEQSAGRLAARSTRVRRTHSSLISHGRQVEVSVSLSSGQTRQADHQRLPTPSRRGASHRPPPPCRLATLPTTRSGSSNNRSQCDVLEVNVRLNEPLLGKKTKKGDFGSEDYSYYILVNFTHSIASIQPPPS</sequence>
<dbReference type="Proteomes" id="UP000324222">
    <property type="component" value="Unassembled WGS sequence"/>
</dbReference>
<evidence type="ECO:0000313" key="3">
    <source>
        <dbReference type="Proteomes" id="UP000324222"/>
    </source>
</evidence>
<dbReference type="AlphaFoldDB" id="A0A5B7G8M2"/>
<proteinExistence type="predicted"/>
<evidence type="ECO:0000313" key="2">
    <source>
        <dbReference type="EMBL" id="MPC53959.1"/>
    </source>
</evidence>
<feature type="compositionally biased region" description="Polar residues" evidence="1">
    <location>
        <begin position="104"/>
        <end position="115"/>
    </location>
</feature>
<feature type="region of interest" description="Disordered" evidence="1">
    <location>
        <begin position="1"/>
        <end position="115"/>
    </location>
</feature>
<name>A0A5B7G8M2_PORTR</name>
<gene>
    <name evidence="2" type="ORF">E2C01_047864</name>
</gene>
<reference evidence="2 3" key="1">
    <citation type="submission" date="2019-05" db="EMBL/GenBank/DDBJ databases">
        <title>Another draft genome of Portunus trituberculatus and its Hox gene families provides insights of decapod evolution.</title>
        <authorList>
            <person name="Jeong J.-H."/>
            <person name="Song I."/>
            <person name="Kim S."/>
            <person name="Choi T."/>
            <person name="Kim D."/>
            <person name="Ryu S."/>
            <person name="Kim W."/>
        </authorList>
    </citation>
    <scope>NUCLEOTIDE SEQUENCE [LARGE SCALE GENOMIC DNA]</scope>
    <source>
        <tissue evidence="2">Muscle</tissue>
    </source>
</reference>
<protein>
    <submittedName>
        <fullName evidence="2">Uncharacterized protein</fullName>
    </submittedName>
</protein>
<evidence type="ECO:0000256" key="1">
    <source>
        <dbReference type="SAM" id="MobiDB-lite"/>
    </source>
</evidence>